<gene>
    <name evidence="1" type="ORF">L2E82_10278</name>
</gene>
<reference evidence="2" key="1">
    <citation type="journal article" date="2022" name="Mol. Ecol. Resour.">
        <title>The genomes of chicory, endive, great burdock and yacon provide insights into Asteraceae palaeo-polyploidization history and plant inulin production.</title>
        <authorList>
            <person name="Fan W."/>
            <person name="Wang S."/>
            <person name="Wang H."/>
            <person name="Wang A."/>
            <person name="Jiang F."/>
            <person name="Liu H."/>
            <person name="Zhao H."/>
            <person name="Xu D."/>
            <person name="Zhang Y."/>
        </authorList>
    </citation>
    <scope>NUCLEOTIDE SEQUENCE [LARGE SCALE GENOMIC DNA]</scope>
    <source>
        <strain evidence="2">cv. Punajuju</strain>
    </source>
</reference>
<evidence type="ECO:0000313" key="1">
    <source>
        <dbReference type="EMBL" id="KAI3780301.1"/>
    </source>
</evidence>
<comment type="caution">
    <text evidence="1">The sequence shown here is derived from an EMBL/GenBank/DDBJ whole genome shotgun (WGS) entry which is preliminary data.</text>
</comment>
<protein>
    <submittedName>
        <fullName evidence="1">Uncharacterized protein</fullName>
    </submittedName>
</protein>
<proteinExistence type="predicted"/>
<evidence type="ECO:0000313" key="2">
    <source>
        <dbReference type="Proteomes" id="UP001055811"/>
    </source>
</evidence>
<reference evidence="1 2" key="2">
    <citation type="journal article" date="2022" name="Mol. Ecol. Resour.">
        <title>The genomes of chicory, endive, great burdock and yacon provide insights into Asteraceae paleo-polyploidization history and plant inulin production.</title>
        <authorList>
            <person name="Fan W."/>
            <person name="Wang S."/>
            <person name="Wang H."/>
            <person name="Wang A."/>
            <person name="Jiang F."/>
            <person name="Liu H."/>
            <person name="Zhao H."/>
            <person name="Xu D."/>
            <person name="Zhang Y."/>
        </authorList>
    </citation>
    <scope>NUCLEOTIDE SEQUENCE [LARGE SCALE GENOMIC DNA]</scope>
    <source>
        <strain evidence="2">cv. Punajuju</strain>
        <tissue evidence="1">Leaves</tissue>
    </source>
</reference>
<dbReference type="EMBL" id="CM042010">
    <property type="protein sequence ID" value="KAI3780301.1"/>
    <property type="molecule type" value="Genomic_DNA"/>
</dbReference>
<dbReference type="Proteomes" id="UP001055811">
    <property type="component" value="Linkage Group LG02"/>
</dbReference>
<sequence length="167" mass="18058">MQCVCGSPSNGGREGATGGLQILHISVFYQEGQIEFQHGRRDLYLVEESESQMTRLPISADSVVKGACDGDVVGGGDDAEQSRRHNFSKALLPRSSHSSSSTTSSIAPSHPLLFYTAIELQSEPTQTWLTTSSLASATSTASIVALFYTNNTADHRNLKPVAYFIFR</sequence>
<accession>A0ACB9GB46</accession>
<keyword evidence="2" id="KW-1185">Reference proteome</keyword>
<organism evidence="1 2">
    <name type="scientific">Cichorium intybus</name>
    <name type="common">Chicory</name>
    <dbReference type="NCBI Taxonomy" id="13427"/>
    <lineage>
        <taxon>Eukaryota</taxon>
        <taxon>Viridiplantae</taxon>
        <taxon>Streptophyta</taxon>
        <taxon>Embryophyta</taxon>
        <taxon>Tracheophyta</taxon>
        <taxon>Spermatophyta</taxon>
        <taxon>Magnoliopsida</taxon>
        <taxon>eudicotyledons</taxon>
        <taxon>Gunneridae</taxon>
        <taxon>Pentapetalae</taxon>
        <taxon>asterids</taxon>
        <taxon>campanulids</taxon>
        <taxon>Asterales</taxon>
        <taxon>Asteraceae</taxon>
        <taxon>Cichorioideae</taxon>
        <taxon>Cichorieae</taxon>
        <taxon>Cichoriinae</taxon>
        <taxon>Cichorium</taxon>
    </lineage>
</organism>
<name>A0ACB9GB46_CICIN</name>